<dbReference type="PANTHER" id="PTHR42760">
    <property type="entry name" value="SHORT-CHAIN DEHYDROGENASES/REDUCTASES FAMILY MEMBER"/>
    <property type="match status" value="1"/>
</dbReference>
<dbReference type="Proteomes" id="UP000187266">
    <property type="component" value="Chromosome"/>
</dbReference>
<dbReference type="PANTHER" id="PTHR42760:SF135">
    <property type="entry name" value="BLL7886 PROTEIN"/>
    <property type="match status" value="1"/>
</dbReference>
<dbReference type="PRINTS" id="PR00081">
    <property type="entry name" value="GDHRDH"/>
</dbReference>
<dbReference type="InterPro" id="IPR036291">
    <property type="entry name" value="NAD(P)-bd_dom_sf"/>
</dbReference>
<dbReference type="EMBL" id="CP019124">
    <property type="protein sequence ID" value="APX90814.1"/>
    <property type="molecule type" value="Genomic_DNA"/>
</dbReference>
<comment type="similarity">
    <text evidence="1">Belongs to the short-chain dehydrogenases/reductases (SDR) family.</text>
</comment>
<accession>A0A2M9DHY2</accession>
<dbReference type="GO" id="GO:0030497">
    <property type="term" value="P:fatty acid elongation"/>
    <property type="evidence" value="ECO:0007669"/>
    <property type="project" value="TreeGrafter"/>
</dbReference>
<accession>A0A1U7DLE2</accession>
<keyword evidence="4" id="KW-1185">Reference proteome</keyword>
<reference evidence="3 4" key="1">
    <citation type="submission" date="2017-01" db="EMBL/GenBank/DDBJ databases">
        <title>Genomic analysis of Xuhuaishuia manganoxidans DY6-4.</title>
        <authorList>
            <person name="Wang X."/>
        </authorList>
    </citation>
    <scope>NUCLEOTIDE SEQUENCE [LARGE SCALE GENOMIC DNA]</scope>
    <source>
        <strain evidence="3 4">DY6-4</strain>
    </source>
</reference>
<dbReference type="InterPro" id="IPR057326">
    <property type="entry name" value="KR_dom"/>
</dbReference>
<dbReference type="PROSITE" id="PS00061">
    <property type="entry name" value="ADH_SHORT"/>
    <property type="match status" value="1"/>
</dbReference>
<gene>
    <name evidence="3" type="ORF">BV394_14745</name>
</gene>
<dbReference type="RefSeq" id="WP_076980831.1">
    <property type="nucleotide sequence ID" value="NZ_CP019124.1"/>
</dbReference>
<name>A0A1U7DLE2_9RHOB</name>
<evidence type="ECO:0000313" key="3">
    <source>
        <dbReference type="EMBL" id="APX90814.1"/>
    </source>
</evidence>
<dbReference type="AlphaFoldDB" id="A0A1U7DLE2"/>
<protein>
    <submittedName>
        <fullName evidence="3">2-deoxy-D-gluconate 3-dehydrogenase</fullName>
    </submittedName>
</protein>
<dbReference type="SMART" id="SM00822">
    <property type="entry name" value="PKS_KR"/>
    <property type="match status" value="1"/>
</dbReference>
<dbReference type="GO" id="GO:0016616">
    <property type="term" value="F:oxidoreductase activity, acting on the CH-OH group of donors, NAD or NADP as acceptor"/>
    <property type="evidence" value="ECO:0007669"/>
    <property type="project" value="TreeGrafter"/>
</dbReference>
<dbReference type="Pfam" id="PF13561">
    <property type="entry name" value="adh_short_C2"/>
    <property type="match status" value="1"/>
</dbReference>
<dbReference type="PRINTS" id="PR00080">
    <property type="entry name" value="SDRFAMILY"/>
</dbReference>
<dbReference type="FunFam" id="3.40.50.720:FF:000084">
    <property type="entry name" value="Short-chain dehydrogenase reductase"/>
    <property type="match status" value="1"/>
</dbReference>
<dbReference type="SUPFAM" id="SSF51735">
    <property type="entry name" value="NAD(P)-binding Rossmann-fold domains"/>
    <property type="match status" value="1"/>
</dbReference>
<evidence type="ECO:0000256" key="1">
    <source>
        <dbReference type="ARBA" id="ARBA00006484"/>
    </source>
</evidence>
<proteinExistence type="inferred from homology"/>
<sequence length="267" mass="27184">MTPATPPGLPGVTAGFSLAGRRALVTGASGALGGRFAEVLASAGASVLLAARRTGPMEGVRDRIVGTGGQAVATSLDLARPETIAAAFDRAEEAFGGPVDLVVNNSGVATPGSLVDQPDEDWAGLMTVNLDGARRVASHAARRLIAAGQGGCVINVASILGLRQGAGVAAYATSKAALIQLTKQQALEWARHGIRANALCPGYVETDLNRDFFASDAGKAQVRRIPMRRLGQPAELDGALLLLASEAGRYITGTTLVVDGGHLVSGL</sequence>
<dbReference type="Gene3D" id="3.40.50.720">
    <property type="entry name" value="NAD(P)-binding Rossmann-like Domain"/>
    <property type="match status" value="1"/>
</dbReference>
<dbReference type="OrthoDB" id="9796652at2"/>
<dbReference type="STRING" id="1267768.BV394_14745"/>
<evidence type="ECO:0000313" key="4">
    <source>
        <dbReference type="Proteomes" id="UP000187266"/>
    </source>
</evidence>
<dbReference type="CDD" id="cd05233">
    <property type="entry name" value="SDR_c"/>
    <property type="match status" value="1"/>
</dbReference>
<evidence type="ECO:0000259" key="2">
    <source>
        <dbReference type="SMART" id="SM00822"/>
    </source>
</evidence>
<dbReference type="InterPro" id="IPR002347">
    <property type="entry name" value="SDR_fam"/>
</dbReference>
<organism evidence="3 4">
    <name type="scientific">Brevirhabdus pacifica</name>
    <dbReference type="NCBI Taxonomy" id="1267768"/>
    <lineage>
        <taxon>Bacteria</taxon>
        <taxon>Pseudomonadati</taxon>
        <taxon>Pseudomonadota</taxon>
        <taxon>Alphaproteobacteria</taxon>
        <taxon>Rhodobacterales</taxon>
        <taxon>Paracoccaceae</taxon>
        <taxon>Brevirhabdus</taxon>
    </lineage>
</organism>
<feature type="domain" description="Ketoreductase" evidence="2">
    <location>
        <begin position="21"/>
        <end position="236"/>
    </location>
</feature>
<dbReference type="InterPro" id="IPR020904">
    <property type="entry name" value="Sc_DH/Rdtase_CS"/>
</dbReference>